<protein>
    <submittedName>
        <fullName evidence="6">LysR family transcriptional regulator</fullName>
    </submittedName>
</protein>
<dbReference type="PANTHER" id="PTHR30419:SF8">
    <property type="entry name" value="NITROGEN ASSIMILATION TRANSCRIPTIONAL ACTIVATOR-RELATED"/>
    <property type="match status" value="1"/>
</dbReference>
<comment type="caution">
    <text evidence="6">The sequence shown here is derived from an EMBL/GenBank/DDBJ whole genome shotgun (WGS) entry which is preliminary data.</text>
</comment>
<evidence type="ECO:0000259" key="5">
    <source>
        <dbReference type="PROSITE" id="PS50931"/>
    </source>
</evidence>
<dbReference type="EMBL" id="BSOZ01000024">
    <property type="protein sequence ID" value="GLS04717.1"/>
    <property type="molecule type" value="Genomic_DNA"/>
</dbReference>
<reference evidence="7" key="1">
    <citation type="journal article" date="2019" name="Int. J. Syst. Evol. Microbiol.">
        <title>The Global Catalogue of Microorganisms (GCM) 10K type strain sequencing project: providing services to taxonomists for standard genome sequencing and annotation.</title>
        <authorList>
            <consortium name="The Broad Institute Genomics Platform"/>
            <consortium name="The Broad Institute Genome Sequencing Center for Infectious Disease"/>
            <person name="Wu L."/>
            <person name="Ma J."/>
        </authorList>
    </citation>
    <scope>NUCLEOTIDE SEQUENCE [LARGE SCALE GENOMIC DNA]</scope>
    <source>
        <strain evidence="7">NBRC 104970</strain>
    </source>
</reference>
<proteinExistence type="inferred from homology"/>
<comment type="similarity">
    <text evidence="1">Belongs to the LysR transcriptional regulatory family.</text>
</comment>
<dbReference type="InterPro" id="IPR005119">
    <property type="entry name" value="LysR_subst-bd"/>
</dbReference>
<dbReference type="InterPro" id="IPR000847">
    <property type="entry name" value="LysR_HTH_N"/>
</dbReference>
<keyword evidence="3" id="KW-0238">DNA-binding</keyword>
<dbReference type="Proteomes" id="UP001156836">
    <property type="component" value="Unassembled WGS sequence"/>
</dbReference>
<dbReference type="PANTHER" id="PTHR30419">
    <property type="entry name" value="HTH-TYPE TRANSCRIPTIONAL REGULATOR YBHD"/>
    <property type="match status" value="1"/>
</dbReference>
<dbReference type="PRINTS" id="PR00039">
    <property type="entry name" value="HTHLYSR"/>
</dbReference>
<gene>
    <name evidence="6" type="ORF">GCM10007860_18640</name>
</gene>
<keyword evidence="2" id="KW-0805">Transcription regulation</keyword>
<feature type="domain" description="HTH lysR-type" evidence="5">
    <location>
        <begin position="1"/>
        <end position="58"/>
    </location>
</feature>
<dbReference type="InterPro" id="IPR036390">
    <property type="entry name" value="WH_DNA-bd_sf"/>
</dbReference>
<evidence type="ECO:0000256" key="1">
    <source>
        <dbReference type="ARBA" id="ARBA00009437"/>
    </source>
</evidence>
<evidence type="ECO:0000313" key="6">
    <source>
        <dbReference type="EMBL" id="GLS04717.1"/>
    </source>
</evidence>
<dbReference type="InterPro" id="IPR050950">
    <property type="entry name" value="HTH-type_LysR_regulators"/>
</dbReference>
<dbReference type="InterPro" id="IPR036388">
    <property type="entry name" value="WH-like_DNA-bd_sf"/>
</dbReference>
<keyword evidence="4" id="KW-0804">Transcription</keyword>
<dbReference type="Pfam" id="PF03466">
    <property type="entry name" value="LysR_substrate"/>
    <property type="match status" value="1"/>
</dbReference>
<sequence length="292" mass="31378">MELRTLRAFVEVARSGSFTQAAERLFVTQPTVSKLVRQLEEELGQTLLRRAGRHASPTDAGRLVLAHGETLLAQAAQMVTELSELDGLARGELRIGIPPLGGRVFVTMLGEFRRRHAGIELKLFEDGAKAIEAALLAGELELGGLLQPIDTARFDCAPLAADQLVLVAPAWSAWGQRDTVQLAELADEPFILFAPGFALNDRIFDACRSLGFTPDVVGRSGQLGLILAMVRGGIGVALLPRSEVALAGRDALAVCELGDIVIPWEIVLAWPREGYLSHAARAWLAMMRGSGG</sequence>
<organism evidence="6 7">
    <name type="scientific">Chitiniphilus shinanonensis</name>
    <dbReference type="NCBI Taxonomy" id="553088"/>
    <lineage>
        <taxon>Bacteria</taxon>
        <taxon>Pseudomonadati</taxon>
        <taxon>Pseudomonadota</taxon>
        <taxon>Betaproteobacteria</taxon>
        <taxon>Neisseriales</taxon>
        <taxon>Chitinibacteraceae</taxon>
        <taxon>Chitiniphilus</taxon>
    </lineage>
</organism>
<dbReference type="Gene3D" id="3.40.190.290">
    <property type="match status" value="1"/>
</dbReference>
<dbReference type="Gene3D" id="1.10.10.10">
    <property type="entry name" value="Winged helix-like DNA-binding domain superfamily/Winged helix DNA-binding domain"/>
    <property type="match status" value="1"/>
</dbReference>
<name>A0ABQ6BWZ1_9NEIS</name>
<evidence type="ECO:0000256" key="3">
    <source>
        <dbReference type="ARBA" id="ARBA00023125"/>
    </source>
</evidence>
<evidence type="ECO:0000256" key="2">
    <source>
        <dbReference type="ARBA" id="ARBA00023015"/>
    </source>
</evidence>
<dbReference type="SUPFAM" id="SSF53850">
    <property type="entry name" value="Periplasmic binding protein-like II"/>
    <property type="match status" value="1"/>
</dbReference>
<keyword evidence="7" id="KW-1185">Reference proteome</keyword>
<evidence type="ECO:0000256" key="4">
    <source>
        <dbReference type="ARBA" id="ARBA00023163"/>
    </source>
</evidence>
<dbReference type="PROSITE" id="PS50931">
    <property type="entry name" value="HTH_LYSR"/>
    <property type="match status" value="1"/>
</dbReference>
<dbReference type="SUPFAM" id="SSF46785">
    <property type="entry name" value="Winged helix' DNA-binding domain"/>
    <property type="match status" value="1"/>
</dbReference>
<dbReference type="Pfam" id="PF00126">
    <property type="entry name" value="HTH_1"/>
    <property type="match status" value="1"/>
</dbReference>
<dbReference type="CDD" id="cd08438">
    <property type="entry name" value="PBP2_CidR"/>
    <property type="match status" value="1"/>
</dbReference>
<accession>A0ABQ6BWZ1</accession>
<evidence type="ECO:0000313" key="7">
    <source>
        <dbReference type="Proteomes" id="UP001156836"/>
    </source>
</evidence>